<comment type="caution">
    <text evidence="1">The sequence shown here is derived from an EMBL/GenBank/DDBJ whole genome shotgun (WGS) entry which is preliminary data.</text>
</comment>
<proteinExistence type="predicted"/>
<protein>
    <submittedName>
        <fullName evidence="1">Uncharacterized protein</fullName>
    </submittedName>
</protein>
<dbReference type="AlphaFoldDB" id="C0EEL8"/>
<evidence type="ECO:0000313" key="2">
    <source>
        <dbReference type="Proteomes" id="UP000003340"/>
    </source>
</evidence>
<reference evidence="1 2" key="1">
    <citation type="submission" date="2009-01" db="EMBL/GenBank/DDBJ databases">
        <authorList>
            <person name="Fulton L."/>
            <person name="Clifton S."/>
            <person name="Fulton B."/>
            <person name="Xu J."/>
            <person name="Minx P."/>
            <person name="Pepin K.H."/>
            <person name="Johnson M."/>
            <person name="Bhonagiri V."/>
            <person name="Nash W.E."/>
            <person name="Mardis E.R."/>
            <person name="Wilson R.K."/>
        </authorList>
    </citation>
    <scope>NUCLEOTIDE SEQUENCE [LARGE SCALE GENOMIC DNA]</scope>
    <source>
        <strain evidence="1 2">DSM 5476</strain>
    </source>
</reference>
<dbReference type="Proteomes" id="UP000003340">
    <property type="component" value="Unassembled WGS sequence"/>
</dbReference>
<evidence type="ECO:0000313" key="1">
    <source>
        <dbReference type="EMBL" id="EEG30086.1"/>
    </source>
</evidence>
<keyword evidence="2" id="KW-1185">Reference proteome</keyword>
<organism evidence="1 2">
    <name type="scientific">[Clostridium] methylpentosum DSM 5476</name>
    <dbReference type="NCBI Taxonomy" id="537013"/>
    <lineage>
        <taxon>Bacteria</taxon>
        <taxon>Bacillati</taxon>
        <taxon>Bacillota</taxon>
        <taxon>Clostridia</taxon>
        <taxon>Eubacteriales</taxon>
        <taxon>Oscillospiraceae</taxon>
        <taxon>Oscillospiraceae incertae sedis</taxon>
    </lineage>
</organism>
<dbReference type="STRING" id="537013.CLOSTMETH_02304"/>
<dbReference type="EMBL" id="ACEC01000075">
    <property type="protein sequence ID" value="EEG30086.1"/>
    <property type="molecule type" value="Genomic_DNA"/>
</dbReference>
<dbReference type="HOGENOM" id="CLU_2069017_0_0_9"/>
<accession>C0EEL8</accession>
<gene>
    <name evidence="1" type="ORF">CLOSTMETH_02304</name>
</gene>
<name>C0EEL8_9FIRM</name>
<reference evidence="1 2" key="2">
    <citation type="submission" date="2009-02" db="EMBL/GenBank/DDBJ databases">
        <title>Draft genome sequence of Clostridium methylpentosum (DSM 5476).</title>
        <authorList>
            <person name="Sudarsanam P."/>
            <person name="Ley R."/>
            <person name="Guruge J."/>
            <person name="Turnbaugh P.J."/>
            <person name="Mahowald M."/>
            <person name="Liep D."/>
            <person name="Gordon J."/>
        </authorList>
    </citation>
    <scope>NUCLEOTIDE SEQUENCE [LARGE SCALE GENOMIC DNA]</scope>
    <source>
        <strain evidence="1 2">DSM 5476</strain>
    </source>
</reference>
<sequence>MMATLFAGQTFAKPGDELPPGTETITIQQQIYWNEDTTVPDLIADKKNPLEIELSNSGPITDMKVSMAILGFGSSDFALYDAEKLVIAKLTVHCDPSPAPVAISLYKAGLNFRIGNTT</sequence>